<dbReference type="Proteomes" id="UP000663870">
    <property type="component" value="Unassembled WGS sequence"/>
</dbReference>
<evidence type="ECO:0000313" key="4">
    <source>
        <dbReference type="Proteomes" id="UP000663870"/>
    </source>
</evidence>
<evidence type="ECO:0000313" key="2">
    <source>
        <dbReference type="EMBL" id="CAF1621707.1"/>
    </source>
</evidence>
<dbReference type="Proteomes" id="UP000663854">
    <property type="component" value="Unassembled WGS sequence"/>
</dbReference>
<protein>
    <submittedName>
        <fullName evidence="1">Uncharacterized protein</fullName>
    </submittedName>
</protein>
<name>A0A815KKY9_9BILA</name>
<dbReference type="EMBL" id="CAJNOL010006784">
    <property type="protein sequence ID" value="CAF1621707.1"/>
    <property type="molecule type" value="Genomic_DNA"/>
</dbReference>
<evidence type="ECO:0000313" key="3">
    <source>
        <dbReference type="Proteomes" id="UP000663854"/>
    </source>
</evidence>
<proteinExistence type="predicted"/>
<accession>A0A815KKY9</accession>
<evidence type="ECO:0000313" key="1">
    <source>
        <dbReference type="EMBL" id="CAF1394405.1"/>
    </source>
</evidence>
<dbReference type="AlphaFoldDB" id="A0A815KKY9"/>
<organism evidence="1 3">
    <name type="scientific">Rotaria sordida</name>
    <dbReference type="NCBI Taxonomy" id="392033"/>
    <lineage>
        <taxon>Eukaryota</taxon>
        <taxon>Metazoa</taxon>
        <taxon>Spiralia</taxon>
        <taxon>Gnathifera</taxon>
        <taxon>Rotifera</taxon>
        <taxon>Eurotatoria</taxon>
        <taxon>Bdelloidea</taxon>
        <taxon>Philodinida</taxon>
        <taxon>Philodinidae</taxon>
        <taxon>Rotaria</taxon>
    </lineage>
</organism>
<reference evidence="1" key="1">
    <citation type="submission" date="2021-02" db="EMBL/GenBank/DDBJ databases">
        <authorList>
            <person name="Nowell W R."/>
        </authorList>
    </citation>
    <scope>NUCLEOTIDE SEQUENCE</scope>
</reference>
<sequence length="539" mass="63363">MNRLFSWFHNKNNSPSSTISRQDFIESLIVYKQIKEFSSCLHKKDDQTLCIDGFFRLLPTILDENYMSNLCELISKKSRLTANELSKIITNKLSRTILDKNFDLCEKILRLPFQSLKISLATYELIQLIHTCSNTNQLIQCLSILIEKNLPYDSEYLSWILIILFEHYIIGDEIIIEYLLNIKKNINLLFTCYGNNNITPLMLFFHLYSNNKCQTLIDNYLSNIDDLSILLQCDKWNRSYLIHLLCGQCQHESMEHSFENLPDDILDINEKLINQCPHASAVLSKFSMLYKLGNKCDTPIKMILTSQYCLSLRIILFNFLLENDLSIELKFDEFFQNFPSQSIRIYSKYIKRFVHNHNLNSVLTSVLFNQRNNDPYNEQTIEFLLKQGARIDNMNGMNNIITNLLLYSRSMIPFMLLDYSLYIDIPFQTWSNRTSPRMNLYICRIIQCGYPSESRTKFEEFKALLTEQSVKLVEKFIDLKNPLCLSKLCLQKLRGSLKHLGDEMIDKLKDHMPNRLRQSIILFGHDECLTYYESVMTNV</sequence>
<gene>
    <name evidence="2" type="ORF">JXQ802_LOCUS50677</name>
    <name evidence="1" type="ORF">PYM288_LOCUS34500</name>
</gene>
<keyword evidence="4" id="KW-1185">Reference proteome</keyword>
<dbReference type="EMBL" id="CAJNOH010005298">
    <property type="protein sequence ID" value="CAF1394405.1"/>
    <property type="molecule type" value="Genomic_DNA"/>
</dbReference>
<comment type="caution">
    <text evidence="1">The sequence shown here is derived from an EMBL/GenBank/DDBJ whole genome shotgun (WGS) entry which is preliminary data.</text>
</comment>